<dbReference type="SUPFAM" id="SSF56112">
    <property type="entry name" value="Protein kinase-like (PK-like)"/>
    <property type="match status" value="1"/>
</dbReference>
<dbReference type="GO" id="GO:0016301">
    <property type="term" value="F:kinase activity"/>
    <property type="evidence" value="ECO:0007669"/>
    <property type="project" value="UniProtKB-KW"/>
</dbReference>
<reference evidence="2 3" key="1">
    <citation type="submission" date="2017-10" db="EMBL/GenBank/DDBJ databases">
        <authorList>
            <person name="Sibley D."/>
            <person name="Venepally P."/>
            <person name="Karamycheva S."/>
            <person name="Hadjithomas M."/>
            <person name="Khan A."/>
            <person name="Brunk B."/>
            <person name="Roos D."/>
            <person name="Caler E."/>
            <person name="Lorenzi H."/>
        </authorList>
    </citation>
    <scope>NUCLEOTIDE SEQUENCE [LARGE SCALE GENOMIC DNA]</scope>
    <source>
        <strain evidence="2 3">CAST</strain>
    </source>
</reference>
<accession>A0A425HLA4</accession>
<evidence type="ECO:0000256" key="1">
    <source>
        <dbReference type="SAM" id="MobiDB-lite"/>
    </source>
</evidence>
<feature type="region of interest" description="Disordered" evidence="1">
    <location>
        <begin position="89"/>
        <end position="114"/>
    </location>
</feature>
<feature type="compositionally biased region" description="Low complexity" evidence="1">
    <location>
        <begin position="94"/>
        <end position="108"/>
    </location>
</feature>
<name>A0A425HLA4_TOXGO</name>
<dbReference type="VEuPathDB" id="ToxoDB:TGCAST_359580"/>
<keyword evidence="2" id="KW-0808">Transferase</keyword>
<dbReference type="EMBL" id="AHIV02002333">
    <property type="protein sequence ID" value="RQX66561.1"/>
    <property type="molecule type" value="Genomic_DNA"/>
</dbReference>
<evidence type="ECO:0000313" key="2">
    <source>
        <dbReference type="EMBL" id="RQX66561.1"/>
    </source>
</evidence>
<comment type="caution">
    <text evidence="2">The sequence shown here is derived from an EMBL/GenBank/DDBJ whole genome shotgun (WGS) entry which is preliminary data.</text>
</comment>
<dbReference type="AlphaFoldDB" id="A0A425HLA4"/>
<protein>
    <submittedName>
        <fullName evidence="2">Aurora kinase(Incomplete catalytic triad) protein</fullName>
    </submittedName>
</protein>
<dbReference type="Proteomes" id="UP000284452">
    <property type="component" value="Unassembled WGS sequence"/>
</dbReference>
<gene>
    <name evidence="2" type="ORF">TGCAST_359580</name>
</gene>
<dbReference type="InterPro" id="IPR011009">
    <property type="entry name" value="Kinase-like_dom_sf"/>
</dbReference>
<keyword evidence="2" id="KW-0418">Kinase</keyword>
<dbReference type="Gene3D" id="1.10.510.10">
    <property type="entry name" value="Transferase(Phosphotransferase) domain 1"/>
    <property type="match status" value="1"/>
</dbReference>
<proteinExistence type="predicted"/>
<evidence type="ECO:0000313" key="3">
    <source>
        <dbReference type="Proteomes" id="UP000284452"/>
    </source>
</evidence>
<organism evidence="2 3">
    <name type="scientific">Toxoplasma gondii CAST</name>
    <dbReference type="NCBI Taxonomy" id="943122"/>
    <lineage>
        <taxon>Eukaryota</taxon>
        <taxon>Sar</taxon>
        <taxon>Alveolata</taxon>
        <taxon>Apicomplexa</taxon>
        <taxon>Conoidasida</taxon>
        <taxon>Coccidia</taxon>
        <taxon>Eucoccidiorida</taxon>
        <taxon>Eimeriorina</taxon>
        <taxon>Sarcocystidae</taxon>
        <taxon>Toxoplasma</taxon>
    </lineage>
</organism>
<sequence length="114" mass="12833">MLPNGAISFAEQEALFNQICELTDLPFHPTISHEARSLILRLCSKQADERPSAADVLTDPWIVRFLGVNDIEKGCRLAKNELSKKRLPSRSLHQDCSSLSHLSSHTHLPAFERE</sequence>